<evidence type="ECO:0000256" key="1">
    <source>
        <dbReference type="SAM" id="Phobius"/>
    </source>
</evidence>
<comment type="caution">
    <text evidence="3">The sequence shown here is derived from an EMBL/GenBank/DDBJ whole genome shotgun (WGS) entry which is preliminary data.</text>
</comment>
<evidence type="ECO:0000313" key="4">
    <source>
        <dbReference type="Proteomes" id="UP001180551"/>
    </source>
</evidence>
<dbReference type="Pfam" id="PF07812">
    <property type="entry name" value="TfuA"/>
    <property type="match status" value="1"/>
</dbReference>
<name>A0ABU2TDY9_9ACTN</name>
<keyword evidence="1" id="KW-0472">Membrane</keyword>
<reference evidence="3" key="1">
    <citation type="submission" date="2024-05" db="EMBL/GenBank/DDBJ databases">
        <title>30 novel species of actinomycetes from the DSMZ collection.</title>
        <authorList>
            <person name="Nouioui I."/>
        </authorList>
    </citation>
    <scope>NUCLEOTIDE SEQUENCE</scope>
    <source>
        <strain evidence="3">DSM 41527</strain>
    </source>
</reference>
<dbReference type="RefSeq" id="WP_311626204.1">
    <property type="nucleotide sequence ID" value="NZ_JAVRFE010000040.1"/>
</dbReference>
<keyword evidence="4" id="KW-1185">Reference proteome</keyword>
<feature type="domain" description="TfuA-like core" evidence="2">
    <location>
        <begin position="49"/>
        <end position="165"/>
    </location>
</feature>
<organism evidence="3 4">
    <name type="scientific">Streptomyces mooreae</name>
    <dbReference type="NCBI Taxonomy" id="3075523"/>
    <lineage>
        <taxon>Bacteria</taxon>
        <taxon>Bacillati</taxon>
        <taxon>Actinomycetota</taxon>
        <taxon>Actinomycetes</taxon>
        <taxon>Kitasatosporales</taxon>
        <taxon>Streptomycetaceae</taxon>
        <taxon>Streptomyces</taxon>
    </lineage>
</organism>
<dbReference type="EMBL" id="JAVRFE010000040">
    <property type="protein sequence ID" value="MDT0459155.1"/>
    <property type="molecule type" value="Genomic_DNA"/>
</dbReference>
<sequence>MTVYVFCGPTLPRERIQELAPNAEVWPPVAHGDLLRLGAGTGDIALIIDGYWHQTAPVRHKEILMLLAAGVTVVGAASMGALRAAELEPYGMRGIGRIFEGFHTGDLVADDEVAVLHTADGVVLSEAMVNIRVAIVGAHRSGLINYADAQALEEIASKIPYTRRTWRMLHRAAATVGLAYQSEAVDRWRQENPYDLKRADAEAALQWAAAHAEAAPRPAVDHWAHRAWRTSFVSMWTSLYPPAGQEPAPDIPFAALLQYQQVYDPGFPRRWAARVLSKIAGVPGTDPADVGPEALRAAAAQGFRPEALKTDQWVHWLYSGETAESGDALLLRIMVRSASWDTAWDVWPASLDDADDLIVAPEVTARSVAEALALNAATEEANPKHRIGLLAADRIADHLDRRWGVIDGDESFRTAAARDRGFRTFSDAVEVARTFYLSEKGREAPGAASSERLAIPGG</sequence>
<keyword evidence="1" id="KW-0812">Transmembrane</keyword>
<gene>
    <name evidence="3" type="ORF">RM550_26140</name>
</gene>
<feature type="transmembrane region" description="Helical" evidence="1">
    <location>
        <begin position="63"/>
        <end position="82"/>
    </location>
</feature>
<accession>A0ABU2TDY9</accession>
<evidence type="ECO:0000313" key="3">
    <source>
        <dbReference type="EMBL" id="MDT0459155.1"/>
    </source>
</evidence>
<keyword evidence="1" id="KW-1133">Transmembrane helix</keyword>
<dbReference type="Proteomes" id="UP001180551">
    <property type="component" value="Unassembled WGS sequence"/>
</dbReference>
<protein>
    <submittedName>
        <fullName evidence="3">TfuA-like protein</fullName>
    </submittedName>
</protein>
<dbReference type="InterPro" id="IPR012924">
    <property type="entry name" value="TfuA_core"/>
</dbReference>
<proteinExistence type="predicted"/>
<evidence type="ECO:0000259" key="2">
    <source>
        <dbReference type="Pfam" id="PF07812"/>
    </source>
</evidence>